<dbReference type="InterPro" id="IPR036412">
    <property type="entry name" value="HAD-like_sf"/>
</dbReference>
<dbReference type="GO" id="GO:0008477">
    <property type="term" value="F:purine nucleosidase activity"/>
    <property type="evidence" value="ECO:0007669"/>
    <property type="project" value="TreeGrafter"/>
</dbReference>
<dbReference type="Pfam" id="PF01156">
    <property type="entry name" value="IU_nuc_hydro"/>
    <property type="match status" value="1"/>
</dbReference>
<dbReference type="AlphaFoldDB" id="A0A9D1KB20"/>
<evidence type="ECO:0000256" key="1">
    <source>
        <dbReference type="ARBA" id="ARBA00009589"/>
    </source>
</evidence>
<dbReference type="Proteomes" id="UP000886833">
    <property type="component" value="Unassembled WGS sequence"/>
</dbReference>
<accession>A0A9D1KB20</accession>
<name>A0A9D1KB20_9FIRM</name>
<sequence>MKIGIDIDNVLSNFNEILLNDYLEHDKVLNNSGIIHKDEYIRKMFDWDVSYEQEYYKNNIERLASFFTPIEDSSKYINKLKNTGNEIYIISGRDNGEYSDPHNMTINWLKKYNIPYDRLILTNAYKHQEKADICNELGIDIMIDDSVNVCAKCSENNIECILFKTPYNKKEYRFNRLGSWKEIYDYITNKKVNVILDTDTYNECDDQFALSYLIKNQDKFNIEAITVAPYSHKTRNVSVPEGQELSYNEIFKICTWLNLDTPNKVFKGSMDYIQNGYNEDNDAVNKIIEVSLKNNKTYILGIGAITNIALAIKKEPRIIDKIEVIWLGGNQLDYKDNLEYNFRQDVEAVKIVFDSKVRLTILPCKEVISKLRIDINTLKENIGNKSELCNYLIDRFYNDGYHGIQEERVIWDISVIAYMINKNWFEKEVISCPNIKTDISYELTKDRHKITMIKDIDRNKVYEDLFEKLGGKYEVK</sequence>
<keyword evidence="2 6" id="KW-0378">Hydrolase</keyword>
<dbReference type="Gene3D" id="3.40.50.1000">
    <property type="entry name" value="HAD superfamily/HAD-like"/>
    <property type="match status" value="1"/>
</dbReference>
<evidence type="ECO:0000256" key="3">
    <source>
        <dbReference type="ARBA" id="ARBA00023295"/>
    </source>
</evidence>
<comment type="caution">
    <text evidence="6">The sequence shown here is derived from an EMBL/GenBank/DDBJ whole genome shotgun (WGS) entry which is preliminary data.</text>
</comment>
<feature type="domain" description="Inosine/uridine-preferring nucleoside hydrolase" evidence="5">
    <location>
        <begin position="194"/>
        <end position="462"/>
    </location>
</feature>
<dbReference type="PANTHER" id="PTHR12304:SF4">
    <property type="entry name" value="URIDINE NUCLEOSIDASE"/>
    <property type="match status" value="1"/>
</dbReference>
<evidence type="ECO:0000256" key="4">
    <source>
        <dbReference type="PIRSR" id="PIRSR610708-1"/>
    </source>
</evidence>
<reference evidence="6" key="1">
    <citation type="submission" date="2020-10" db="EMBL/GenBank/DDBJ databases">
        <authorList>
            <person name="Gilroy R."/>
        </authorList>
    </citation>
    <scope>NUCLEOTIDE SEQUENCE</scope>
    <source>
        <strain evidence="6">CHK195-26880</strain>
    </source>
</reference>
<evidence type="ECO:0000313" key="6">
    <source>
        <dbReference type="EMBL" id="HIT37873.1"/>
    </source>
</evidence>
<reference evidence="6" key="2">
    <citation type="journal article" date="2021" name="PeerJ">
        <title>Extensive microbial diversity within the chicken gut microbiome revealed by metagenomics and culture.</title>
        <authorList>
            <person name="Gilroy R."/>
            <person name="Ravi A."/>
            <person name="Getino M."/>
            <person name="Pursley I."/>
            <person name="Horton D.L."/>
            <person name="Alikhan N.F."/>
            <person name="Baker D."/>
            <person name="Gharbi K."/>
            <person name="Hall N."/>
            <person name="Watson M."/>
            <person name="Adriaenssens E.M."/>
            <person name="Foster-Nyarko E."/>
            <person name="Jarju S."/>
            <person name="Secka A."/>
            <person name="Antonio M."/>
            <person name="Oren A."/>
            <person name="Chaudhuri R.R."/>
            <person name="La Ragione R."/>
            <person name="Hildebrand F."/>
            <person name="Pallen M.J."/>
        </authorList>
    </citation>
    <scope>NUCLEOTIDE SEQUENCE</scope>
    <source>
        <strain evidence="6">CHK195-26880</strain>
    </source>
</reference>
<dbReference type="EMBL" id="DVKQ01000066">
    <property type="protein sequence ID" value="HIT37873.1"/>
    <property type="molecule type" value="Genomic_DNA"/>
</dbReference>
<dbReference type="SUPFAM" id="SSF53590">
    <property type="entry name" value="Nucleoside hydrolase"/>
    <property type="match status" value="1"/>
</dbReference>
<proteinExistence type="inferred from homology"/>
<dbReference type="Gene3D" id="3.90.245.10">
    <property type="entry name" value="Ribonucleoside hydrolase-like"/>
    <property type="match status" value="1"/>
</dbReference>
<dbReference type="InterPro" id="IPR023186">
    <property type="entry name" value="IUNH"/>
</dbReference>
<dbReference type="InterPro" id="IPR001910">
    <property type="entry name" value="Inosine/uridine_hydrolase_dom"/>
</dbReference>
<dbReference type="Pfam" id="PF06941">
    <property type="entry name" value="NT5C"/>
    <property type="match status" value="1"/>
</dbReference>
<evidence type="ECO:0000313" key="7">
    <source>
        <dbReference type="Proteomes" id="UP000886833"/>
    </source>
</evidence>
<dbReference type="InterPro" id="IPR010708">
    <property type="entry name" value="5'(3')-deoxyribonucleotidase"/>
</dbReference>
<dbReference type="GO" id="GO:0005829">
    <property type="term" value="C:cytosol"/>
    <property type="evidence" value="ECO:0007669"/>
    <property type="project" value="TreeGrafter"/>
</dbReference>
<comment type="similarity">
    <text evidence="1">Belongs to the 5'(3')-deoxyribonucleotidase family.</text>
</comment>
<keyword evidence="3" id="KW-0326">Glycosidase</keyword>
<dbReference type="GO" id="GO:0009264">
    <property type="term" value="P:deoxyribonucleotide catabolic process"/>
    <property type="evidence" value="ECO:0007669"/>
    <property type="project" value="InterPro"/>
</dbReference>
<dbReference type="GO" id="GO:0006152">
    <property type="term" value="P:purine nucleoside catabolic process"/>
    <property type="evidence" value="ECO:0007669"/>
    <property type="project" value="TreeGrafter"/>
</dbReference>
<dbReference type="SUPFAM" id="SSF56784">
    <property type="entry name" value="HAD-like"/>
    <property type="match status" value="1"/>
</dbReference>
<dbReference type="InterPro" id="IPR036452">
    <property type="entry name" value="Ribo_hydro-like"/>
</dbReference>
<dbReference type="GO" id="GO:0008253">
    <property type="term" value="F:5'-nucleotidase activity"/>
    <property type="evidence" value="ECO:0007669"/>
    <property type="project" value="InterPro"/>
</dbReference>
<dbReference type="InterPro" id="IPR023214">
    <property type="entry name" value="HAD_sf"/>
</dbReference>
<feature type="active site" description="Proton donor" evidence="4">
    <location>
        <position position="8"/>
    </location>
</feature>
<evidence type="ECO:0000256" key="2">
    <source>
        <dbReference type="ARBA" id="ARBA00022801"/>
    </source>
</evidence>
<evidence type="ECO:0000259" key="5">
    <source>
        <dbReference type="Pfam" id="PF01156"/>
    </source>
</evidence>
<feature type="active site" description="Nucleophile" evidence="4">
    <location>
        <position position="6"/>
    </location>
</feature>
<protein>
    <submittedName>
        <fullName evidence="6">Nucleoside hydrolase</fullName>
    </submittedName>
</protein>
<dbReference type="PANTHER" id="PTHR12304">
    <property type="entry name" value="INOSINE-URIDINE PREFERRING NUCLEOSIDE HYDROLASE"/>
    <property type="match status" value="1"/>
</dbReference>
<gene>
    <name evidence="6" type="ORF">IAB59_05310</name>
</gene>
<organism evidence="6 7">
    <name type="scientific">Candidatus Onthousia faecipullorum</name>
    <dbReference type="NCBI Taxonomy" id="2840887"/>
    <lineage>
        <taxon>Bacteria</taxon>
        <taxon>Bacillati</taxon>
        <taxon>Bacillota</taxon>
        <taxon>Bacilli</taxon>
        <taxon>Candidatus Onthousia</taxon>
    </lineage>
</organism>